<dbReference type="PATRIC" id="fig|1215343.11.peg.914"/>
<dbReference type="Gene3D" id="3.30.160.190">
    <property type="entry name" value="atu1810 like domain"/>
    <property type="match status" value="1"/>
</dbReference>
<reference evidence="7 8" key="1">
    <citation type="journal article" date="2012" name="Stand. Genomic Sci.">
        <title>Complete genome sequence of Liberibacter crescens BT-1.</title>
        <authorList>
            <person name="Leonard M.T."/>
            <person name="Fagen J.R."/>
            <person name="Davis-Richardson A.G."/>
            <person name="Davis M.J."/>
            <person name="Triplett E.W."/>
        </authorList>
    </citation>
    <scope>NUCLEOTIDE SEQUENCE [LARGE SCALE GENOMIC DNA]</scope>
    <source>
        <strain evidence="7 8">BT-1</strain>
    </source>
</reference>
<dbReference type="GO" id="GO:0016020">
    <property type="term" value="C:membrane"/>
    <property type="evidence" value="ECO:0007669"/>
    <property type="project" value="UniProtKB-SubCell"/>
</dbReference>
<name>L0ETK9_LIBCB</name>
<keyword evidence="8" id="KW-1185">Reference proteome</keyword>
<dbReference type="Proteomes" id="UP000010799">
    <property type="component" value="Chromosome"/>
</dbReference>
<dbReference type="InterPro" id="IPR038532">
    <property type="entry name" value="NDUFS4-like_sf"/>
</dbReference>
<proteinExistence type="predicted"/>
<dbReference type="RefSeq" id="WP_015273305.1">
    <property type="nucleotide sequence ID" value="NC_019907.1"/>
</dbReference>
<sequence>MLAKIYRQEKTAMQSGKARINSWVLEFEKKIPPKINPFMGYISSKDAYQQVKLLFNSCEQAENYARAQGINYFIVPTQESMPQRISYQENFSYNRIEPWTH</sequence>
<dbReference type="HOGENOM" id="CLU_077196_4_1_5"/>
<evidence type="ECO:0000313" key="7">
    <source>
        <dbReference type="EMBL" id="AGA64879.1"/>
    </source>
</evidence>
<keyword evidence="3" id="KW-0679">Respiratory chain</keyword>
<gene>
    <name evidence="7" type="ordered locus">B488_08870</name>
</gene>
<keyword evidence="2" id="KW-0813">Transport</keyword>
<dbReference type="Pfam" id="PF04800">
    <property type="entry name" value="NDUS4"/>
    <property type="match status" value="1"/>
</dbReference>
<comment type="subcellular location">
    <subcellularLocation>
        <location evidence="1">Membrane</location>
    </subcellularLocation>
</comment>
<keyword evidence="6" id="KW-0472">Membrane</keyword>
<dbReference type="KEGG" id="lcc:B488_08870"/>
<protein>
    <submittedName>
        <fullName evidence="7">Uncharacterized protein</fullName>
    </submittedName>
</protein>
<evidence type="ECO:0000256" key="4">
    <source>
        <dbReference type="ARBA" id="ARBA00022946"/>
    </source>
</evidence>
<keyword evidence="4" id="KW-0809">Transit peptide</keyword>
<keyword evidence="5" id="KW-0249">Electron transport</keyword>
<dbReference type="eggNOG" id="ENOG5032RJS">
    <property type="taxonomic scope" value="Bacteria"/>
</dbReference>
<dbReference type="EMBL" id="CP003789">
    <property type="protein sequence ID" value="AGA64879.1"/>
    <property type="molecule type" value="Genomic_DNA"/>
</dbReference>
<evidence type="ECO:0000256" key="3">
    <source>
        <dbReference type="ARBA" id="ARBA00022660"/>
    </source>
</evidence>
<dbReference type="STRING" id="1215343.B488_08870"/>
<dbReference type="AlphaFoldDB" id="L0ETK9"/>
<evidence type="ECO:0000313" key="8">
    <source>
        <dbReference type="Proteomes" id="UP000010799"/>
    </source>
</evidence>
<dbReference type="InterPro" id="IPR006885">
    <property type="entry name" value="NADH_UbQ_FeS_4_mit-like"/>
</dbReference>
<dbReference type="GO" id="GO:0022900">
    <property type="term" value="P:electron transport chain"/>
    <property type="evidence" value="ECO:0007669"/>
    <property type="project" value="InterPro"/>
</dbReference>
<organism evidence="7 8">
    <name type="scientific">Liberibacter crescens (strain BT-1)</name>
    <dbReference type="NCBI Taxonomy" id="1215343"/>
    <lineage>
        <taxon>Bacteria</taxon>
        <taxon>Pseudomonadati</taxon>
        <taxon>Pseudomonadota</taxon>
        <taxon>Alphaproteobacteria</taxon>
        <taxon>Hyphomicrobiales</taxon>
        <taxon>Rhizobiaceae</taxon>
        <taxon>Liberibacter</taxon>
    </lineage>
</organism>
<evidence type="ECO:0000256" key="5">
    <source>
        <dbReference type="ARBA" id="ARBA00022982"/>
    </source>
</evidence>
<evidence type="ECO:0000256" key="6">
    <source>
        <dbReference type="ARBA" id="ARBA00023136"/>
    </source>
</evidence>
<evidence type="ECO:0000256" key="2">
    <source>
        <dbReference type="ARBA" id="ARBA00022448"/>
    </source>
</evidence>
<evidence type="ECO:0000256" key="1">
    <source>
        <dbReference type="ARBA" id="ARBA00004370"/>
    </source>
</evidence>
<accession>L0ETK9</accession>